<accession>A0ABP0UIY8</accession>
<evidence type="ECO:0008006" key="4">
    <source>
        <dbReference type="Google" id="ProtNLM"/>
    </source>
</evidence>
<feature type="compositionally biased region" description="Acidic residues" evidence="1">
    <location>
        <begin position="731"/>
        <end position="740"/>
    </location>
</feature>
<feature type="compositionally biased region" description="Pro residues" evidence="1">
    <location>
        <begin position="51"/>
        <end position="61"/>
    </location>
</feature>
<dbReference type="InterPro" id="IPR028938">
    <property type="entry name" value="Rsf1-like"/>
</dbReference>
<feature type="region of interest" description="Disordered" evidence="1">
    <location>
        <begin position="503"/>
        <end position="604"/>
    </location>
</feature>
<feature type="region of interest" description="Disordered" evidence="1">
    <location>
        <begin position="623"/>
        <end position="767"/>
    </location>
</feature>
<feature type="region of interest" description="Disordered" evidence="1">
    <location>
        <begin position="1"/>
        <end position="61"/>
    </location>
</feature>
<evidence type="ECO:0000313" key="3">
    <source>
        <dbReference type="Proteomes" id="UP001497512"/>
    </source>
</evidence>
<reference evidence="2" key="1">
    <citation type="submission" date="2024-02" db="EMBL/GenBank/DDBJ databases">
        <authorList>
            <consortium name="ELIXIR-Norway"/>
            <consortium name="Elixir Norway"/>
        </authorList>
    </citation>
    <scope>NUCLEOTIDE SEQUENCE</scope>
</reference>
<feature type="compositionally biased region" description="Basic and acidic residues" evidence="1">
    <location>
        <begin position="503"/>
        <end position="513"/>
    </location>
</feature>
<evidence type="ECO:0000256" key="1">
    <source>
        <dbReference type="SAM" id="MobiDB-lite"/>
    </source>
</evidence>
<feature type="compositionally biased region" description="Basic residues" evidence="1">
    <location>
        <begin position="554"/>
        <end position="563"/>
    </location>
</feature>
<evidence type="ECO:0000313" key="2">
    <source>
        <dbReference type="EMBL" id="CAK9222826.1"/>
    </source>
</evidence>
<protein>
    <recommendedName>
        <fullName evidence="4">DDT domain-containing protein DDR4</fullName>
    </recommendedName>
</protein>
<gene>
    <name evidence="2" type="ORF">CSSPTR1EN2_LOCUS16445</name>
</gene>
<dbReference type="PANTHER" id="PTHR14296:SF3">
    <property type="entry name" value="DIKAR, ISOFORM F"/>
    <property type="match status" value="1"/>
</dbReference>
<feature type="region of interest" description="Disordered" evidence="1">
    <location>
        <begin position="432"/>
        <end position="461"/>
    </location>
</feature>
<dbReference type="Proteomes" id="UP001497512">
    <property type="component" value="Chromosome 4"/>
</dbReference>
<organism evidence="2 3">
    <name type="scientific">Sphagnum troendelagicum</name>
    <dbReference type="NCBI Taxonomy" id="128251"/>
    <lineage>
        <taxon>Eukaryota</taxon>
        <taxon>Viridiplantae</taxon>
        <taxon>Streptophyta</taxon>
        <taxon>Embryophyta</taxon>
        <taxon>Bryophyta</taxon>
        <taxon>Sphagnophytina</taxon>
        <taxon>Sphagnopsida</taxon>
        <taxon>Sphagnales</taxon>
        <taxon>Sphagnaceae</taxon>
        <taxon>Sphagnum</taxon>
    </lineage>
</organism>
<feature type="compositionally biased region" description="Basic and acidic residues" evidence="1">
    <location>
        <begin position="1"/>
        <end position="18"/>
    </location>
</feature>
<dbReference type="PANTHER" id="PTHR14296">
    <property type="entry name" value="REMODELING AND SPACING FACTOR 1"/>
    <property type="match status" value="1"/>
</dbReference>
<feature type="compositionally biased region" description="Acidic residues" evidence="1">
    <location>
        <begin position="668"/>
        <end position="693"/>
    </location>
</feature>
<keyword evidence="3" id="KW-1185">Reference proteome</keyword>
<proteinExistence type="predicted"/>
<sequence>MNDTRSAKERSSDRKQLRDVGGITMTATPPPSSSGQPPMRRPSRACSTRLPPRPVPPPAPPTLIMLSKSPVVDKQPRTSARATSLVISPSSASPAWKERYRLRSMWELSAILNFFSVFRPVLKLDPDLSNEEVESALLSPNNRLDNIHVALLKAIPPASRIALSADTWATVLSKKLKDWWPRVAEGPCPLLPSQGGELAAYKELDVVMRVRLLRALCEIRVDQDDLRIYIDESLKLGHPPSVFRKDRIGCGAEGTMYWYEHDASIGHRLYREIQVAGKSKGKGSGKGRNVPPPLVTMWETVATSFEEFQEVAQRLSSSRNRMEVAMGKRIEQSILPELEEIQKKKERTIKKQQRQAMLLDNSIQGNGLAAGRSRRERKPVTYTFDEYDRSINEAIKFTKKKSPELPLLRRDLRSINNKVNGMSEFNELGHPYSESNGAARHGEVRPRNGGLPTRQLRSSQPAVEFTNASPVLDEAGIIFSDDEIEGEAVYDDEYIAAKLRRESYSSERGKDDRGDEQDDANYSEEQRKVEYSGEEDGTHHHHHHQQSDSEEGHGKKRKWKGPKVRLVNDIKFKEGHRRKRPIHSSTANVDDESEYEDKFRSDGKMQILQSVAGTRFAGDIEALEGITRQREEDGVSDNDTGSDGSLERVNGRAASSPNDEKPGVQVEVEPEGDYYSDQSDESDGASVSFEDEEGKLGQEAGSSKASGKQRQMLDLNEIATGTHRNNHSSSENDEYSDDYSGEGRMANANGDQAGAEAGLNSNRGSSS</sequence>
<name>A0ABP0UIY8_9BRYO</name>
<dbReference type="EMBL" id="OZ019896">
    <property type="protein sequence ID" value="CAK9222826.1"/>
    <property type="molecule type" value="Genomic_DNA"/>
</dbReference>
<feature type="compositionally biased region" description="Polar residues" evidence="1">
    <location>
        <begin position="700"/>
        <end position="709"/>
    </location>
</feature>